<reference evidence="1 2" key="1">
    <citation type="submission" date="2018-06" db="EMBL/GenBank/DDBJ databases">
        <title>Comparative genomics reveals the genomic features of Rhizophagus irregularis, R. cerebriforme, R. diaphanum and Gigaspora rosea, and their symbiotic lifestyle signature.</title>
        <authorList>
            <person name="Morin E."/>
            <person name="San Clemente H."/>
            <person name="Chen E.C.H."/>
            <person name="De La Providencia I."/>
            <person name="Hainaut M."/>
            <person name="Kuo A."/>
            <person name="Kohler A."/>
            <person name="Murat C."/>
            <person name="Tang N."/>
            <person name="Roy S."/>
            <person name="Loubradou J."/>
            <person name="Henrissat B."/>
            <person name="Grigoriev I.V."/>
            <person name="Corradi N."/>
            <person name="Roux C."/>
            <person name="Martin F.M."/>
        </authorList>
    </citation>
    <scope>NUCLEOTIDE SEQUENCE [LARGE SCALE GENOMIC DNA]</scope>
    <source>
        <strain evidence="1 2">DAOM 227022</strain>
    </source>
</reference>
<sequence>MNISQASSNHQIRAENSRYREPWVVPKSFSVTSEEEPIFLVNKEIGRHKQVSQPFSSTPRNVEETLALSAWEDSMEDSKSDTREENFMDKNSIKSYSSVKNNTVNNYDDDTASVITCSTTTTTTTSTSDLPSVVHVTIADLIKIQERRKSMQDNINNYNMTTDTTSVINKEKQRLVNFEDEIIESPGRPLKNSVDLSSQSIISNDSSTVKDNNSSHQEEISEFSITPSLGLSRVTRQEFENAKIDKQKALRAWVKFLWPQPRLPDRRQLTYGLTSSSLSKRNLNPLTIGIIVPKSQMIQTAIIKGTKHKKNEIGKNGQIKFSGEPDLIKGIYDPREYILLHCPTYHNPPYHNGDPRIPWTEHFLLNKVLPRLAEEATRIQNEVGLYLTVKETLLRGLEHYPLYGCRYCPEHHTRYFNYVKIREHLKYKHSKNQINDEEMIKIILREYISAFYKNNLPPKI</sequence>
<name>A0A397TEE3_9GLOM</name>
<proteinExistence type="predicted"/>
<comment type="caution">
    <text evidence="1">The sequence shown here is derived from an EMBL/GenBank/DDBJ whole genome shotgun (WGS) entry which is preliminary data.</text>
</comment>
<accession>A0A397TEE3</accession>
<dbReference type="Proteomes" id="UP000265703">
    <property type="component" value="Unassembled WGS sequence"/>
</dbReference>
<evidence type="ECO:0000313" key="2">
    <source>
        <dbReference type="Proteomes" id="UP000265703"/>
    </source>
</evidence>
<organism evidence="1 2">
    <name type="scientific">Glomus cerebriforme</name>
    <dbReference type="NCBI Taxonomy" id="658196"/>
    <lineage>
        <taxon>Eukaryota</taxon>
        <taxon>Fungi</taxon>
        <taxon>Fungi incertae sedis</taxon>
        <taxon>Mucoromycota</taxon>
        <taxon>Glomeromycotina</taxon>
        <taxon>Glomeromycetes</taxon>
        <taxon>Glomerales</taxon>
        <taxon>Glomeraceae</taxon>
        <taxon>Glomus</taxon>
    </lineage>
</organism>
<dbReference type="AlphaFoldDB" id="A0A397TEE3"/>
<dbReference type="EMBL" id="QKYT01000044">
    <property type="protein sequence ID" value="RIA96508.1"/>
    <property type="molecule type" value="Genomic_DNA"/>
</dbReference>
<protein>
    <submittedName>
        <fullName evidence="1">Uncharacterized protein</fullName>
    </submittedName>
</protein>
<keyword evidence="2" id="KW-1185">Reference proteome</keyword>
<gene>
    <name evidence="1" type="ORF">C1645_733254</name>
</gene>
<evidence type="ECO:0000313" key="1">
    <source>
        <dbReference type="EMBL" id="RIA96508.1"/>
    </source>
</evidence>
<dbReference type="OrthoDB" id="2332912at2759"/>